<feature type="chain" id="PRO_5012962386" description="DUF4352 domain-containing protein" evidence="1">
    <location>
        <begin position="19"/>
        <end position="136"/>
    </location>
</feature>
<evidence type="ECO:0000313" key="2">
    <source>
        <dbReference type="EMBL" id="SNQ28625.1"/>
    </source>
</evidence>
<proteinExistence type="predicted"/>
<dbReference type="RefSeq" id="WP_088822662.1">
    <property type="nucleotide sequence ID" value="NZ_FZLN01000001.1"/>
</dbReference>
<name>A0A217EDN1_9GAMM</name>
<evidence type="ECO:0000256" key="1">
    <source>
        <dbReference type="SAM" id="SignalP"/>
    </source>
</evidence>
<evidence type="ECO:0008006" key="4">
    <source>
        <dbReference type="Google" id="ProtNLM"/>
    </source>
</evidence>
<sequence>MKKTVMLLLCMVILTACSSENTKISETTKKPDLQLGNQFLTDNELSNKGFKIHSLETNWSKAGKYYYQVNITNTSTQSQSLTIEQLVLVDTLGIENHVQMIDQDLISPYQANQSKTGIIAFDDLGEGKPKFLRLKE</sequence>
<feature type="signal peptide" evidence="1">
    <location>
        <begin position="1"/>
        <end position="18"/>
    </location>
</feature>
<dbReference type="EMBL" id="FZLN01000001">
    <property type="protein sequence ID" value="SNQ28625.1"/>
    <property type="molecule type" value="Genomic_DNA"/>
</dbReference>
<accession>A0A217EDN1</accession>
<dbReference type="PROSITE" id="PS51257">
    <property type="entry name" value="PROKAR_LIPOPROTEIN"/>
    <property type="match status" value="1"/>
</dbReference>
<reference evidence="3" key="1">
    <citation type="submission" date="2017-06" db="EMBL/GenBank/DDBJ databases">
        <authorList>
            <person name="Varghese N."/>
            <person name="Submissions S."/>
        </authorList>
    </citation>
    <scope>NUCLEOTIDE SEQUENCE [LARGE SCALE GENOMIC DNA]</scope>
    <source>
        <strain evidence="3">ANC 5114</strain>
    </source>
</reference>
<keyword evidence="1" id="KW-0732">Signal</keyword>
<organism evidence="2 3">
    <name type="scientific">Acinetobacter apis</name>
    <dbReference type="NCBI Taxonomy" id="1229165"/>
    <lineage>
        <taxon>Bacteria</taxon>
        <taxon>Pseudomonadati</taxon>
        <taxon>Pseudomonadota</taxon>
        <taxon>Gammaproteobacteria</taxon>
        <taxon>Moraxellales</taxon>
        <taxon>Moraxellaceae</taxon>
        <taxon>Acinetobacter</taxon>
    </lineage>
</organism>
<protein>
    <recommendedName>
        <fullName evidence="4">DUF4352 domain-containing protein</fullName>
    </recommendedName>
</protein>
<keyword evidence="3" id="KW-1185">Reference proteome</keyword>
<dbReference type="AlphaFoldDB" id="A0A217EDN1"/>
<dbReference type="Proteomes" id="UP000243463">
    <property type="component" value="Unassembled WGS sequence"/>
</dbReference>
<evidence type="ECO:0000313" key="3">
    <source>
        <dbReference type="Proteomes" id="UP000243463"/>
    </source>
</evidence>
<gene>
    <name evidence="2" type="ORF">SAMN05444584_0549</name>
</gene>